<accession>A0A8H7LVI8</accession>
<comment type="function">
    <text evidence="1">Mediates high-affinity intracellular uptake of the rare oligo-element molybdenum.</text>
</comment>
<feature type="transmembrane region" description="Helical" evidence="13">
    <location>
        <begin position="802"/>
        <end position="822"/>
    </location>
</feature>
<evidence type="ECO:0000256" key="3">
    <source>
        <dbReference type="ARBA" id="ARBA00021242"/>
    </source>
</evidence>
<sequence length="962" mass="103641">MSWYPSHEPLIPLPSNATQPVNSNSQASSSQSTSLLDLISSSPLESKENPLFPERKPAPSLSNTRIPQPPSRPSDEPPLSPGFGDFVSVPPSADPLGDFIDFGTPLAERPLGTQFLEGAKARSAEKERQVMDEFRQAESRSKDPLGLLQDQRIDLLTSETETETETETQAKDPRASSELKRIESAPSLSAFEQPSTVPVPHADPPATPASASTSPILGLSGRLALPRSWTSILGHTILGTEHTPPPHSPESSPHAKPVRESSITHDNPFSHVAVPPSGAPGYTGEKWDKGFGDDVASKGSGSGLKLLGRTEMTTPILSVETAEKLRPYLPALRRLSPKWSLLYSLDQHGISLATFYTRCEQPTTGGCLVAIRDSEGATFGVWCGDGIRKQDGYAGTGESNGKFGLYLDSALLDGESASCPTFDNEPLCSGGNASSAGTVKYEWPFGCFRLVTLSTRTAIHIFLDQASSVAKSFAVTACLPHNPRQTALLLCATTPDTMLESFYASQLVVMTGYAFFTMLLENYIAKRHIPKVEENDPIAGRRPTVAGEQAARALSYKYLVVYGVVMAADWLQGPYVYSLYKDQYGYSERMVAILFVTGFLSAGLAAPTVGVWADNYGRKRICMGFCVSYAISCFCTFVNWLPVNLAGRVFGGISTSILFSCFDSWLVSAAQTANVSSQDLSSIFSSATLINGMVAAGMGVFSNGLVAKTQTFASPFAASALCLGIAWFLIASMWSENHGSRTESASADLLQIGRLKEAWSIVRQDSSMVFLGLVQTCFEGSMYLFVFLWVPSMQEAAGSSDLPLGIIFSAYMVSMMLGSLLYKCLVAYGSGGESTLVLHAKLSSLTLLTAAFALAVSNLASDSHWRFWAFCLFEACVGMYYPIQGMLRGTMIQNDHRATLSALFRVPLNIFVVVSLMSGVSSARHLVFSACTVSLAFGSVMTTFVIVKKAIAMEHTDTTRLA</sequence>
<feature type="transmembrane region" description="Helical" evidence="13">
    <location>
        <begin position="502"/>
        <end position="520"/>
    </location>
</feature>
<name>A0A8H7LVI8_9AGAM</name>
<feature type="transmembrane region" description="Helical" evidence="13">
    <location>
        <begin position="713"/>
        <end position="734"/>
    </location>
</feature>
<evidence type="ECO:0000256" key="2">
    <source>
        <dbReference type="ARBA" id="ARBA00004651"/>
    </source>
</evidence>
<proteinExistence type="predicted"/>
<evidence type="ECO:0000256" key="6">
    <source>
        <dbReference type="ARBA" id="ARBA00022692"/>
    </source>
</evidence>
<dbReference type="InterPro" id="IPR006571">
    <property type="entry name" value="TLDc_dom"/>
</dbReference>
<evidence type="ECO:0000256" key="9">
    <source>
        <dbReference type="ARBA" id="ARBA00023136"/>
    </source>
</evidence>
<feature type="domain" description="TLDc" evidence="14">
    <location>
        <begin position="315"/>
        <end position="459"/>
    </location>
</feature>
<dbReference type="PANTHER" id="PTHR23516:SF1">
    <property type="entry name" value="MOLYBDATE-ANION TRANSPORTER"/>
    <property type="match status" value="1"/>
</dbReference>
<dbReference type="EMBL" id="JACYCD010000049">
    <property type="protein sequence ID" value="KAF8707887.1"/>
    <property type="molecule type" value="Genomic_DNA"/>
</dbReference>
<dbReference type="InterPro" id="IPR036259">
    <property type="entry name" value="MFS_trans_sf"/>
</dbReference>
<keyword evidence="4" id="KW-0813">Transport</keyword>
<evidence type="ECO:0000256" key="8">
    <source>
        <dbReference type="ARBA" id="ARBA00023065"/>
    </source>
</evidence>
<feature type="transmembrane region" description="Helical" evidence="13">
    <location>
        <begin position="649"/>
        <end position="668"/>
    </location>
</feature>
<evidence type="ECO:0000256" key="4">
    <source>
        <dbReference type="ARBA" id="ARBA00022448"/>
    </source>
</evidence>
<evidence type="ECO:0000256" key="10">
    <source>
        <dbReference type="ARBA" id="ARBA00030646"/>
    </source>
</evidence>
<feature type="transmembrane region" description="Helical" evidence="13">
    <location>
        <begin position="769"/>
        <end position="790"/>
    </location>
</feature>
<dbReference type="Pfam" id="PF07534">
    <property type="entry name" value="TLD"/>
    <property type="match status" value="1"/>
</dbReference>
<protein>
    <recommendedName>
        <fullName evidence="3">Molybdate-anion transporter</fullName>
    </recommendedName>
    <alternativeName>
        <fullName evidence="10">Major facilitator superfamily domain-containing protein 5</fullName>
    </alternativeName>
    <alternativeName>
        <fullName evidence="11">Molybdate transporter 2 homolog</fullName>
    </alternativeName>
</protein>
<dbReference type="PROSITE" id="PS51886">
    <property type="entry name" value="TLDC"/>
    <property type="match status" value="1"/>
</dbReference>
<feature type="compositionally biased region" description="Low complexity" evidence="12">
    <location>
        <begin position="23"/>
        <end position="44"/>
    </location>
</feature>
<evidence type="ECO:0000313" key="15">
    <source>
        <dbReference type="EMBL" id="KAF8707887.1"/>
    </source>
</evidence>
<evidence type="ECO:0000256" key="11">
    <source>
        <dbReference type="ARBA" id="ARBA00032555"/>
    </source>
</evidence>
<evidence type="ECO:0000256" key="12">
    <source>
        <dbReference type="SAM" id="MobiDB-lite"/>
    </source>
</evidence>
<feature type="compositionally biased region" description="Polar residues" evidence="12">
    <location>
        <begin position="186"/>
        <end position="196"/>
    </location>
</feature>
<gene>
    <name evidence="15" type="ORF">RHS03_04102</name>
</gene>
<feature type="transmembrane region" description="Helical" evidence="13">
    <location>
        <begin position="926"/>
        <end position="947"/>
    </location>
</feature>
<evidence type="ECO:0000256" key="7">
    <source>
        <dbReference type="ARBA" id="ARBA00022989"/>
    </source>
</evidence>
<keyword evidence="7 13" id="KW-1133">Transmembrane helix</keyword>
<dbReference type="GO" id="GO:0006811">
    <property type="term" value="P:monoatomic ion transport"/>
    <property type="evidence" value="ECO:0007669"/>
    <property type="project" value="UniProtKB-KW"/>
</dbReference>
<keyword evidence="8" id="KW-0406">Ion transport</keyword>
<feature type="transmembrane region" description="Helical" evidence="13">
    <location>
        <begin position="842"/>
        <end position="859"/>
    </location>
</feature>
<feature type="compositionally biased region" description="Basic and acidic residues" evidence="12">
    <location>
        <begin position="168"/>
        <end position="183"/>
    </location>
</feature>
<keyword evidence="6 13" id="KW-0812">Transmembrane</keyword>
<reference evidence="15" key="1">
    <citation type="submission" date="2020-09" db="EMBL/GenBank/DDBJ databases">
        <title>Comparative genome analyses of four rice-infecting Rhizoctonia solani isolates reveal extensive enrichment of homogalacturonan modification genes.</title>
        <authorList>
            <person name="Lee D.-Y."/>
            <person name="Jeon J."/>
            <person name="Kim K.-T."/>
            <person name="Cheong K."/>
            <person name="Song H."/>
            <person name="Choi G."/>
            <person name="Ko J."/>
            <person name="Opiyo S.O."/>
            <person name="Zuo S."/>
            <person name="Madhav S."/>
            <person name="Lee Y.-H."/>
            <person name="Wang G.-L."/>
        </authorList>
    </citation>
    <scope>NUCLEOTIDE SEQUENCE</scope>
    <source>
        <strain evidence="15">AG1-IA WGL</strain>
    </source>
</reference>
<dbReference type="Pfam" id="PF05631">
    <property type="entry name" value="MFS_5"/>
    <property type="match status" value="1"/>
</dbReference>
<dbReference type="GO" id="GO:0005886">
    <property type="term" value="C:plasma membrane"/>
    <property type="evidence" value="ECO:0007669"/>
    <property type="project" value="UniProtKB-SubCell"/>
</dbReference>
<dbReference type="PANTHER" id="PTHR23516">
    <property type="entry name" value="SAM (S-ADENOSYL METHIONINE) TRANSPORTER"/>
    <property type="match status" value="1"/>
</dbReference>
<dbReference type="Proteomes" id="UP000602905">
    <property type="component" value="Unassembled WGS sequence"/>
</dbReference>
<feature type="region of interest" description="Disordered" evidence="12">
    <location>
        <begin position="237"/>
        <end position="286"/>
    </location>
</feature>
<evidence type="ECO:0000256" key="13">
    <source>
        <dbReference type="SAM" id="Phobius"/>
    </source>
</evidence>
<dbReference type="SMART" id="SM00584">
    <property type="entry name" value="TLDc"/>
    <property type="match status" value="1"/>
</dbReference>
<keyword evidence="5" id="KW-1003">Cell membrane</keyword>
<dbReference type="OrthoDB" id="263957at2759"/>
<feature type="transmembrane region" description="Helical" evidence="13">
    <location>
        <begin position="625"/>
        <end position="643"/>
    </location>
</feature>
<feature type="region of interest" description="Disordered" evidence="12">
    <location>
        <begin position="1"/>
        <end position="215"/>
    </location>
</feature>
<organism evidence="15 16">
    <name type="scientific">Rhizoctonia solani</name>
    <dbReference type="NCBI Taxonomy" id="456999"/>
    <lineage>
        <taxon>Eukaryota</taxon>
        <taxon>Fungi</taxon>
        <taxon>Dikarya</taxon>
        <taxon>Basidiomycota</taxon>
        <taxon>Agaricomycotina</taxon>
        <taxon>Agaricomycetes</taxon>
        <taxon>Cantharellales</taxon>
        <taxon>Ceratobasidiaceae</taxon>
        <taxon>Rhizoctonia</taxon>
    </lineage>
</organism>
<feature type="compositionally biased region" description="Basic and acidic residues" evidence="12">
    <location>
        <begin position="119"/>
        <end position="143"/>
    </location>
</feature>
<evidence type="ECO:0000259" key="14">
    <source>
        <dbReference type="PROSITE" id="PS51886"/>
    </source>
</evidence>
<keyword evidence="15" id="KW-0762">Sugar transport</keyword>
<evidence type="ECO:0000256" key="1">
    <source>
        <dbReference type="ARBA" id="ARBA00003019"/>
    </source>
</evidence>
<feature type="compositionally biased region" description="Basic and acidic residues" evidence="12">
    <location>
        <begin position="45"/>
        <end position="57"/>
    </location>
</feature>
<keyword evidence="9 13" id="KW-0472">Membrane</keyword>
<dbReference type="CDD" id="cd17487">
    <property type="entry name" value="MFS_MFSD5_like"/>
    <property type="match status" value="1"/>
</dbReference>
<dbReference type="SUPFAM" id="SSF103473">
    <property type="entry name" value="MFS general substrate transporter"/>
    <property type="match status" value="1"/>
</dbReference>
<feature type="transmembrane region" description="Helical" evidence="13">
    <location>
        <begin position="680"/>
        <end position="701"/>
    </location>
</feature>
<dbReference type="GO" id="GO:0015098">
    <property type="term" value="F:molybdate ion transmembrane transporter activity"/>
    <property type="evidence" value="ECO:0007669"/>
    <property type="project" value="InterPro"/>
</dbReference>
<feature type="compositionally biased region" description="Pro residues" evidence="12">
    <location>
        <begin position="67"/>
        <end position="80"/>
    </location>
</feature>
<dbReference type="AlphaFoldDB" id="A0A8H7LVI8"/>
<feature type="non-terminal residue" evidence="15">
    <location>
        <position position="1"/>
    </location>
</feature>
<feature type="transmembrane region" description="Helical" evidence="13">
    <location>
        <begin position="559"/>
        <end position="580"/>
    </location>
</feature>
<feature type="transmembrane region" description="Helical" evidence="13">
    <location>
        <begin position="865"/>
        <end position="881"/>
    </location>
</feature>
<feature type="transmembrane region" description="Helical" evidence="13">
    <location>
        <begin position="592"/>
        <end position="613"/>
    </location>
</feature>
<dbReference type="InterPro" id="IPR008509">
    <property type="entry name" value="MOT2/MFSD5"/>
</dbReference>
<comment type="subcellular location">
    <subcellularLocation>
        <location evidence="2">Cell membrane</location>
        <topology evidence="2">Multi-pass membrane protein</topology>
    </subcellularLocation>
</comment>
<evidence type="ECO:0000313" key="16">
    <source>
        <dbReference type="Proteomes" id="UP000602905"/>
    </source>
</evidence>
<comment type="caution">
    <text evidence="15">The sequence shown here is derived from an EMBL/GenBank/DDBJ whole genome shotgun (WGS) entry which is preliminary data.</text>
</comment>
<dbReference type="Gene3D" id="1.20.1250.20">
    <property type="entry name" value="MFS general substrate transporter like domains"/>
    <property type="match status" value="1"/>
</dbReference>
<feature type="transmembrane region" description="Helical" evidence="13">
    <location>
        <begin position="902"/>
        <end position="920"/>
    </location>
</feature>
<evidence type="ECO:0000256" key="5">
    <source>
        <dbReference type="ARBA" id="ARBA00022475"/>
    </source>
</evidence>